<dbReference type="AlphaFoldDB" id="A0A645H804"/>
<dbReference type="EMBL" id="VSSQ01083668">
    <property type="protein sequence ID" value="MPN31923.1"/>
    <property type="molecule type" value="Genomic_DNA"/>
</dbReference>
<reference evidence="1" key="1">
    <citation type="submission" date="2019-08" db="EMBL/GenBank/DDBJ databases">
        <authorList>
            <person name="Kucharzyk K."/>
            <person name="Murdoch R.W."/>
            <person name="Higgins S."/>
            <person name="Loffler F."/>
        </authorList>
    </citation>
    <scope>NUCLEOTIDE SEQUENCE</scope>
</reference>
<organism evidence="1">
    <name type="scientific">bioreactor metagenome</name>
    <dbReference type="NCBI Taxonomy" id="1076179"/>
    <lineage>
        <taxon>unclassified sequences</taxon>
        <taxon>metagenomes</taxon>
        <taxon>ecological metagenomes</taxon>
    </lineage>
</organism>
<sequence>MDVVLDDQRYSRQRTRRFARHAGLVRLTGRKQGAVGIEGDEDIQLGLCDRPLKISPDQRFTARLACGDAGHCTGNGQVGKAAGKMIVHIGSCTQSWG</sequence>
<proteinExistence type="predicted"/>
<comment type="caution">
    <text evidence="1">The sequence shown here is derived from an EMBL/GenBank/DDBJ whole genome shotgun (WGS) entry which is preliminary data.</text>
</comment>
<evidence type="ECO:0000313" key="1">
    <source>
        <dbReference type="EMBL" id="MPN31923.1"/>
    </source>
</evidence>
<gene>
    <name evidence="1" type="ORF">SDC9_179398</name>
</gene>
<name>A0A645H804_9ZZZZ</name>
<protein>
    <submittedName>
        <fullName evidence="1">Uncharacterized protein</fullName>
    </submittedName>
</protein>
<accession>A0A645H804</accession>